<reference evidence="2" key="2">
    <citation type="journal article" date="2021" name="PeerJ">
        <title>Extensive microbial diversity within the chicken gut microbiome revealed by metagenomics and culture.</title>
        <authorList>
            <person name="Gilroy R."/>
            <person name="Ravi A."/>
            <person name="Getino M."/>
            <person name="Pursley I."/>
            <person name="Horton D.L."/>
            <person name="Alikhan N.F."/>
            <person name="Baker D."/>
            <person name="Gharbi K."/>
            <person name="Hall N."/>
            <person name="Watson M."/>
            <person name="Adriaenssens E.M."/>
            <person name="Foster-Nyarko E."/>
            <person name="Jarju S."/>
            <person name="Secka A."/>
            <person name="Antonio M."/>
            <person name="Oren A."/>
            <person name="Chaudhuri R.R."/>
            <person name="La Ragione R."/>
            <person name="Hildebrand F."/>
            <person name="Pallen M.J."/>
        </authorList>
    </citation>
    <scope>NUCLEOTIDE SEQUENCE</scope>
    <source>
        <strain evidence="2">17113</strain>
    </source>
</reference>
<comment type="caution">
    <text evidence="2">The sequence shown here is derived from an EMBL/GenBank/DDBJ whole genome shotgun (WGS) entry which is preliminary data.</text>
</comment>
<dbReference type="Gene3D" id="2.160.20.110">
    <property type="match status" value="1"/>
</dbReference>
<protein>
    <submittedName>
        <fullName evidence="2">Uncharacterized protein</fullName>
    </submittedName>
</protein>
<proteinExistence type="predicted"/>
<dbReference type="Proteomes" id="UP000823634">
    <property type="component" value="Unassembled WGS sequence"/>
</dbReference>
<evidence type="ECO:0000313" key="2">
    <source>
        <dbReference type="EMBL" id="MBO8425692.1"/>
    </source>
</evidence>
<reference evidence="2" key="1">
    <citation type="submission" date="2020-10" db="EMBL/GenBank/DDBJ databases">
        <authorList>
            <person name="Gilroy R."/>
        </authorList>
    </citation>
    <scope>NUCLEOTIDE SEQUENCE</scope>
    <source>
        <strain evidence="2">17113</strain>
    </source>
</reference>
<keyword evidence="1" id="KW-0472">Membrane</keyword>
<gene>
    <name evidence="2" type="ORF">IAC61_00030</name>
</gene>
<evidence type="ECO:0000256" key="1">
    <source>
        <dbReference type="SAM" id="Phobius"/>
    </source>
</evidence>
<evidence type="ECO:0000313" key="3">
    <source>
        <dbReference type="Proteomes" id="UP000823634"/>
    </source>
</evidence>
<keyword evidence="1" id="KW-1133">Transmembrane helix</keyword>
<dbReference type="AlphaFoldDB" id="A0A9D9GV19"/>
<name>A0A9D9GV19_9FIRM</name>
<organism evidence="2 3">
    <name type="scientific">Candidatus Alloenteromonas pullistercoris</name>
    <dbReference type="NCBI Taxonomy" id="2840785"/>
    <lineage>
        <taxon>Bacteria</taxon>
        <taxon>Bacillati</taxon>
        <taxon>Bacillota</taxon>
        <taxon>Bacillota incertae sedis</taxon>
        <taxon>Candidatus Alloenteromonas</taxon>
    </lineage>
</organism>
<dbReference type="EMBL" id="JADINA010000001">
    <property type="protein sequence ID" value="MBO8425692.1"/>
    <property type="molecule type" value="Genomic_DNA"/>
</dbReference>
<keyword evidence="1" id="KW-0812">Transmembrane</keyword>
<feature type="transmembrane region" description="Helical" evidence="1">
    <location>
        <begin position="678"/>
        <end position="700"/>
    </location>
</feature>
<sequence>MTKKKTIITSLGLFAAAALIGVGGTLALTAMPNEADAIAEGEDGYYHIANVEDYLQIFDNAGTHTAHKIKLDADIDLSGATLSGNRGMAGDFTGEFDGQGHTIYGFPAKNDYYLFNNVKGGDIKNVTVEAVSDAEVRSAAIFAYQIFGTEENPAELTNVTGILAGAALYSDAIFMRQAGNYFTLTDCSAHFVGTVDDNRLIWWGGASSNYETNNLVYTNTNASGTSLGQNGIRDIPESATLASNVQYALAPEKEIELTAGVPYEVSAMGLGLSETGSATWSVEEGAPIAISNESTGGATITASQAIDEPVDLTVTYQDGDVTASATMKVTALAASDVSAVQIVAPEGSEEIEQEETITLTATITGTIYESVEWTASSDNVEIAKSPDDHLSATVKGLIPSDVGTTITVNVKTASSTVSDTIDIKVTEPIGFYFNILYPANSSVDKKYNGLAVVARTGKPDIGAPGQNLTINGTSLATINYEGREYNLRRAFIPTARYDIIGDANASIQLASVGDDGSINAGWWGALTSISRFYNQETQTYRNAYVTYVWNPDLAGGNGDWNQDKDSTVELSQAHADAFDYMFEHFYDVREAGEVGGVQYDDSICGILDDINTVHAMIDDYLALSDDAKAVLDNVEDPIAAYPDSTVSDTVNMLMDEANYHGADSEGAFAVNINDDGNLSAIIVLVTFGAAALLLTSYFIVKKKHQA</sequence>
<accession>A0A9D9GV19</accession>